<protein>
    <submittedName>
        <fullName evidence="1">Uncharacterized protein</fullName>
    </submittedName>
</protein>
<proteinExistence type="predicted"/>
<dbReference type="SUPFAM" id="SSF52047">
    <property type="entry name" value="RNI-like"/>
    <property type="match status" value="1"/>
</dbReference>
<dbReference type="Gene3D" id="3.80.10.10">
    <property type="entry name" value="Ribonuclease Inhibitor"/>
    <property type="match status" value="1"/>
</dbReference>
<keyword evidence="2" id="KW-1185">Reference proteome</keyword>
<evidence type="ECO:0000313" key="1">
    <source>
        <dbReference type="EMBL" id="OAQ35231.1"/>
    </source>
</evidence>
<sequence length="632" mass="72487">MSSSSPLPSSQEQFFNTPELVYITAGYLEIDNISQLVQTNRQLNQWCEPLLFTHLKSEYYAPYPLQLIRVFELPSAVDQLSKHTSSVRTLDICRLDRAYLYNWFLTHQKATPSATLPTWLPPPNKLSLPDIPLAPMTNLTELKMDFEAIYHQESFACFFPSANTTLAIFSQVCWMLQLNPNLVKLSMNRLRIGGMREAWFLADVIAGLSRLREMECGLTFWSHVDIFPVWSDLLLSAPLSLKKFHVSIDSSISGRNLEGENVFGGKALVVKRPRQRELLPALVDLALPYLDTVYSEFTASDIGNVLDRYCPNIESVSVKHGDDDQIYHPTLIPMLVSSCPKLRRLKFDAEEEWANLFDSLPSLMMALPAGQLEEVDCLRYKGTRDFNQWRLAFRRHSISLRRITFDDCDECMSPVIGLVLTECSGLEELSLHGLSFIQLSDAATGQPWTCTNIRRLDLAIVDVPNHPYNAGDMQDAQKTKIMSTNTTLERLYRQIGTLTQLRYLRLRALQADKDGRACRQQFYDQDIFPKLMTLGDKETGKQGFLSLLGGLTKLQEIRGSVYILEEEEEVTDRWPEARWIHDHWPDLRVAEFYLEDEKPAECFQWLRDQRQRWKLALSVPYEEGPEPGTIAL</sequence>
<organism evidence="1 2">
    <name type="scientific">Linnemannia elongata AG-77</name>
    <dbReference type="NCBI Taxonomy" id="1314771"/>
    <lineage>
        <taxon>Eukaryota</taxon>
        <taxon>Fungi</taxon>
        <taxon>Fungi incertae sedis</taxon>
        <taxon>Mucoromycota</taxon>
        <taxon>Mortierellomycotina</taxon>
        <taxon>Mortierellomycetes</taxon>
        <taxon>Mortierellales</taxon>
        <taxon>Mortierellaceae</taxon>
        <taxon>Linnemannia</taxon>
    </lineage>
</organism>
<dbReference type="Proteomes" id="UP000078512">
    <property type="component" value="Unassembled WGS sequence"/>
</dbReference>
<dbReference type="InterPro" id="IPR032675">
    <property type="entry name" value="LRR_dom_sf"/>
</dbReference>
<dbReference type="OrthoDB" id="2351717at2759"/>
<gene>
    <name evidence="1" type="ORF">K457DRAFT_133063</name>
</gene>
<evidence type="ECO:0000313" key="2">
    <source>
        <dbReference type="Proteomes" id="UP000078512"/>
    </source>
</evidence>
<reference evidence="1 2" key="1">
    <citation type="submission" date="2016-05" db="EMBL/GenBank/DDBJ databases">
        <title>Genome sequencing reveals origins of a unique bacterial endosymbiosis in the earliest lineages of terrestrial Fungi.</title>
        <authorList>
            <consortium name="DOE Joint Genome Institute"/>
            <person name="Uehling J."/>
            <person name="Gryganskyi A."/>
            <person name="Hameed K."/>
            <person name="Tschaplinski T."/>
            <person name="Misztal P."/>
            <person name="Wu S."/>
            <person name="Desiro A."/>
            <person name="Vande Pol N."/>
            <person name="Du Z.-Y."/>
            <person name="Zienkiewicz A."/>
            <person name="Zienkiewicz K."/>
            <person name="Morin E."/>
            <person name="Tisserant E."/>
            <person name="Splivallo R."/>
            <person name="Hainaut M."/>
            <person name="Henrissat B."/>
            <person name="Ohm R."/>
            <person name="Kuo A."/>
            <person name="Yan J."/>
            <person name="Lipzen A."/>
            <person name="Nolan M."/>
            <person name="Labutti K."/>
            <person name="Barry K."/>
            <person name="Goldstein A."/>
            <person name="Labbe J."/>
            <person name="Schadt C."/>
            <person name="Tuskan G."/>
            <person name="Grigoriev I."/>
            <person name="Martin F."/>
            <person name="Vilgalys R."/>
            <person name="Bonito G."/>
        </authorList>
    </citation>
    <scope>NUCLEOTIDE SEQUENCE [LARGE SCALE GENOMIC DNA]</scope>
    <source>
        <strain evidence="1 2">AG-77</strain>
    </source>
</reference>
<name>A0A197KEX6_9FUNG</name>
<accession>A0A197KEX6</accession>
<dbReference type="EMBL" id="KV442015">
    <property type="protein sequence ID" value="OAQ35231.1"/>
    <property type="molecule type" value="Genomic_DNA"/>
</dbReference>
<dbReference type="AlphaFoldDB" id="A0A197KEX6"/>